<organism evidence="3 4">
    <name type="scientific">bacterium (Candidatus Gribaldobacteria) CG_4_10_14_0_8_um_filter_33_9</name>
    <dbReference type="NCBI Taxonomy" id="2014266"/>
    <lineage>
        <taxon>Bacteria</taxon>
        <taxon>Candidatus Gribaldobacteria</taxon>
    </lineage>
</organism>
<reference evidence="4" key="1">
    <citation type="submission" date="2017-09" db="EMBL/GenBank/DDBJ databases">
        <title>Depth-based differentiation of microbial function through sediment-hosted aquifers and enrichment of novel symbionts in the deep terrestrial subsurface.</title>
        <authorList>
            <person name="Probst A.J."/>
            <person name="Ladd B."/>
            <person name="Jarett J.K."/>
            <person name="Geller-Mcgrath D.E."/>
            <person name="Sieber C.M.K."/>
            <person name="Emerson J.B."/>
            <person name="Anantharaman K."/>
            <person name="Thomas B.C."/>
            <person name="Malmstrom R."/>
            <person name="Stieglmeier M."/>
            <person name="Klingl A."/>
            <person name="Woyke T."/>
            <person name="Ryan C.M."/>
            <person name="Banfield J.F."/>
        </authorList>
    </citation>
    <scope>NUCLEOTIDE SEQUENCE [LARGE SCALE GENOMIC DNA]</scope>
</reference>
<proteinExistence type="predicted"/>
<dbReference type="AlphaFoldDB" id="A0A2M7RMY8"/>
<dbReference type="InterPro" id="IPR058441">
    <property type="entry name" value="DUF8128"/>
</dbReference>
<gene>
    <name evidence="3" type="ORF">COY61_01400</name>
</gene>
<feature type="transmembrane region" description="Helical" evidence="1">
    <location>
        <begin position="6"/>
        <end position="35"/>
    </location>
</feature>
<accession>A0A2M7RMY8</accession>
<feature type="domain" description="DUF8128" evidence="2">
    <location>
        <begin position="95"/>
        <end position="400"/>
    </location>
</feature>
<name>A0A2M7RMY8_9BACT</name>
<keyword evidence="1" id="KW-0812">Transmembrane</keyword>
<comment type="caution">
    <text evidence="3">The sequence shown here is derived from an EMBL/GenBank/DDBJ whole genome shotgun (WGS) entry which is preliminary data.</text>
</comment>
<dbReference type="Pfam" id="PF26449">
    <property type="entry name" value="DUF8128"/>
    <property type="match status" value="1"/>
</dbReference>
<keyword evidence="1" id="KW-1133">Transmembrane helix</keyword>
<keyword evidence="1" id="KW-0472">Membrane</keyword>
<sequence>MTPELIISIFFLIFKTWWWLFLPIIFYFPAVYLYLDWIRWDVWYPKKKWVILEIIPPGEITKPFRATEDLFSSLWALYSSPNWRGKWCEGELPVASAWFSWEILGFEGNVHFYLRLPDDQRKYAETIIQAHYPETEIFEVDDYVKNIPQDIPNNIYDLKAEDYILRTKDYFPIKTYKFFEPSTPELIKEGEKKIDPFSSLMEAMTKLQKGEQFWFQIVSSPITNKDIPWVDEAKKEINKIAQRPGGAKKGKSIIQEVIDILIFNIFSSGSSEKSAESKTQITPGEKDILTAIEEKISKNAFKTNIRALYIYQKDVYDASHAAIARNYFQHFSTANLNTIVLYAQTRTKIQYWFRDRRLYASKRSIFEKYVKRFPPLYPAMTGKGNMILNIEELATIFHFPIQTNILSSGVPRIMSRRATPPGNLPMG</sequence>
<protein>
    <recommendedName>
        <fullName evidence="2">DUF8128 domain-containing protein</fullName>
    </recommendedName>
</protein>
<evidence type="ECO:0000259" key="2">
    <source>
        <dbReference type="Pfam" id="PF26449"/>
    </source>
</evidence>
<evidence type="ECO:0000256" key="1">
    <source>
        <dbReference type="SAM" id="Phobius"/>
    </source>
</evidence>
<dbReference type="Proteomes" id="UP000229371">
    <property type="component" value="Unassembled WGS sequence"/>
</dbReference>
<dbReference type="EMBL" id="PFMI01000036">
    <property type="protein sequence ID" value="PIZ00848.1"/>
    <property type="molecule type" value="Genomic_DNA"/>
</dbReference>
<evidence type="ECO:0000313" key="4">
    <source>
        <dbReference type="Proteomes" id="UP000229371"/>
    </source>
</evidence>
<evidence type="ECO:0000313" key="3">
    <source>
        <dbReference type="EMBL" id="PIZ00848.1"/>
    </source>
</evidence>